<feature type="domain" description="STT3/PglB/AglB core" evidence="19">
    <location>
        <begin position="590"/>
        <end position="673"/>
    </location>
</feature>
<reference evidence="20 21" key="1">
    <citation type="journal article" date="2014" name="BMC Genomics">
        <title>Oil accumulation mechanisms of the oleaginous microalga Chlorella protothecoides revealed through its genome, transcriptomes, and proteomes.</title>
        <authorList>
            <person name="Gao C."/>
            <person name="Wang Y."/>
            <person name="Shen Y."/>
            <person name="Yan D."/>
            <person name="He X."/>
            <person name="Dai J."/>
            <person name="Wu Q."/>
        </authorList>
    </citation>
    <scope>NUCLEOTIDE SEQUENCE [LARGE SCALE GENOMIC DNA]</scope>
    <source>
        <strain evidence="20 21">0710</strain>
    </source>
</reference>
<dbReference type="InterPro" id="IPR003674">
    <property type="entry name" value="Oligo_trans_STT3"/>
</dbReference>
<feature type="transmembrane region" description="Helical" evidence="17">
    <location>
        <begin position="33"/>
        <end position="55"/>
    </location>
</feature>
<comment type="catalytic activity">
    <reaction evidence="15">
        <text>a di-trans,poly-cis-dolichyl diphosphooligosaccharide + L-asparaginyl-[protein] = N(4)-(oligosaccharide-(1-&gt;4)-N-acetyl-beta-D-glucosaminyl-(1-&gt;4)-N-acetyl-beta-D-glucosaminyl)-L-asparaginyl-[protein] + a di-trans,poly-cis-dolichyl diphosphate + H(+)</text>
        <dbReference type="Rhea" id="RHEA:22980"/>
        <dbReference type="Rhea" id="RHEA-COMP:12804"/>
        <dbReference type="Rhea" id="RHEA-COMP:12805"/>
        <dbReference type="Rhea" id="RHEA-COMP:19506"/>
        <dbReference type="Rhea" id="RHEA-COMP:19509"/>
        <dbReference type="ChEBI" id="CHEBI:15378"/>
        <dbReference type="ChEBI" id="CHEBI:50347"/>
        <dbReference type="ChEBI" id="CHEBI:57497"/>
        <dbReference type="ChEBI" id="CHEBI:57570"/>
        <dbReference type="ChEBI" id="CHEBI:132529"/>
        <dbReference type="EC" id="2.4.99.18"/>
    </reaction>
</comment>
<dbReference type="OrthoDB" id="10261066at2759"/>
<comment type="pathway">
    <text evidence="4">Protein modification; protein glycosylation.</text>
</comment>
<dbReference type="GO" id="GO:0012505">
    <property type="term" value="C:endomembrane system"/>
    <property type="evidence" value="ECO:0007669"/>
    <property type="project" value="UniProtKB-SubCell"/>
</dbReference>
<keyword evidence="10" id="KW-0479">Metal-binding</keyword>
<comment type="cofactor">
    <cofactor evidence="1">
        <name>Mn(2+)</name>
        <dbReference type="ChEBI" id="CHEBI:29035"/>
    </cofactor>
</comment>
<comment type="similarity">
    <text evidence="5">Belongs to the STT3 family.</text>
</comment>
<feature type="domain" description="Oligosaccharyl transferase STT3 N-terminal" evidence="18">
    <location>
        <begin position="38"/>
        <end position="439"/>
    </location>
</feature>
<feature type="transmembrane region" description="Helical" evidence="17">
    <location>
        <begin position="255"/>
        <end position="281"/>
    </location>
</feature>
<evidence type="ECO:0000256" key="13">
    <source>
        <dbReference type="ARBA" id="ARBA00023136"/>
    </source>
</evidence>
<name>A0A087SLZ6_AUXPR</name>
<feature type="transmembrane region" description="Helical" evidence="17">
    <location>
        <begin position="320"/>
        <end position="342"/>
    </location>
</feature>
<protein>
    <recommendedName>
        <fullName evidence="6">dolichyl-diphosphooligosaccharide--protein glycotransferase</fullName>
        <ecNumber evidence="6">2.4.99.18</ecNumber>
    </recommendedName>
</protein>
<comment type="cofactor">
    <cofactor evidence="2">
        <name>Mg(2+)</name>
        <dbReference type="ChEBI" id="CHEBI:18420"/>
    </cofactor>
</comment>
<feature type="compositionally biased region" description="Basic residues" evidence="16">
    <location>
        <begin position="784"/>
        <end position="795"/>
    </location>
</feature>
<dbReference type="GO" id="GO:0046872">
    <property type="term" value="F:metal ion binding"/>
    <property type="evidence" value="ECO:0007669"/>
    <property type="project" value="UniProtKB-KW"/>
</dbReference>
<evidence type="ECO:0000256" key="4">
    <source>
        <dbReference type="ARBA" id="ARBA00004922"/>
    </source>
</evidence>
<feature type="transmembrane region" description="Helical" evidence="17">
    <location>
        <begin position="428"/>
        <end position="452"/>
    </location>
</feature>
<evidence type="ECO:0000256" key="1">
    <source>
        <dbReference type="ARBA" id="ARBA00001936"/>
    </source>
</evidence>
<gene>
    <name evidence="20" type="ORF">F751_0618</name>
</gene>
<feature type="compositionally biased region" description="Polar residues" evidence="16">
    <location>
        <begin position="799"/>
        <end position="809"/>
    </location>
</feature>
<proteinExistence type="inferred from homology"/>
<dbReference type="KEGG" id="apro:F751_0618"/>
<evidence type="ECO:0000256" key="2">
    <source>
        <dbReference type="ARBA" id="ARBA00001946"/>
    </source>
</evidence>
<evidence type="ECO:0000256" key="12">
    <source>
        <dbReference type="ARBA" id="ARBA00022989"/>
    </source>
</evidence>
<accession>A0A087SLZ6</accession>
<dbReference type="AlphaFoldDB" id="A0A087SLZ6"/>
<dbReference type="EMBL" id="KL662133">
    <property type="protein sequence ID" value="KFM26750.1"/>
    <property type="molecule type" value="Genomic_DNA"/>
</dbReference>
<sequence>MTDASNTPPVSGVATTSTDGSKKSDKRSPGSSAASLTTVLTLIAICLLATAVRLFSVIKYESVIHEFDPYFNYRVTRYLTEEGFTKTWNFFDSFTWYPLGRIVGGTMYPGLIFTAGLIWKVLQALRSPIHIQEICVFMGPLFSGLCALATFFFMREVRGDGAGLASAAFIAIIPSYISRSVAGSYDLESIAIAALVTVFFLYVKTLNTASLRWATALFFGYLYMVASWGGYSFIVNLLPIHCLASIVLGRVSTGLYVAYAPFAILGALAALNIPVIGFNAVLMSEHFASFAVFGILHAAFAIKWIKETLPPRTYEAAKRVVWTVGTAVAGVILVLVTGYVTASPTFGWTGRSLSLLDPTYASKYIPIIASVSEHQPPAWSSYYNDLHLVTLLAPAGLVAAFTPLTDASLFLVLYAVTAVYFSGVMVRLMLVLAPAAACLAGLALSEALSYLFRSVRAEGEAVLAASGSAAEASGAASPGVAPPAPAERSAARKAARAAGRARSAPDAGAWMAPGSSARALPRDVAWVALAGLFYALALYVRHSVYIAGEHYSAPSIVLQTRQRDGSIKVFDDFREAYSWLSHNVPADAKVASWWDYGYQTTAMANRTVIVDNNTWNNTHIATVGRAMALPEKASSEVFRSLDVEYVFVVFGAFIGRVLGVGRGYPSDDINKFLWMVRIGGGVFPDIKERDYLNRGQYRVDSTAPKAMLDSTMYRLSYYRFAETGPLFGMPYGYDRVRQQTIGLPDFKLKHYEEVFTSEHWMVRVYRVLPEPNREVRLPNPNRVKAQRGAKVKPRRPSGDPTSMPSKTRQ</sequence>
<dbReference type="EC" id="2.4.99.18" evidence="6"/>
<evidence type="ECO:0000259" key="19">
    <source>
        <dbReference type="Pfam" id="PF21436"/>
    </source>
</evidence>
<dbReference type="Pfam" id="PF02516">
    <property type="entry name" value="STT3"/>
    <property type="match status" value="1"/>
</dbReference>
<comment type="subcellular location">
    <subcellularLocation>
        <location evidence="3">Endomembrane system</location>
        <topology evidence="3">Multi-pass membrane protein</topology>
    </subcellularLocation>
</comment>
<evidence type="ECO:0000256" key="14">
    <source>
        <dbReference type="ARBA" id="ARBA00023211"/>
    </source>
</evidence>
<feature type="transmembrane region" description="Helical" evidence="17">
    <location>
        <begin position="102"/>
        <end position="122"/>
    </location>
</feature>
<dbReference type="PANTHER" id="PTHR13872:SF48">
    <property type="entry name" value="DOLICHYL-DIPHOSPHOOLIGOSACCHARIDE--PROTEIN GLYCOSYLTRANSFERASE SUBUNIT STT3A"/>
    <property type="match status" value="1"/>
</dbReference>
<evidence type="ECO:0000256" key="9">
    <source>
        <dbReference type="ARBA" id="ARBA00022692"/>
    </source>
</evidence>
<dbReference type="GeneID" id="23612009"/>
<dbReference type="eggNOG" id="KOG2292">
    <property type="taxonomic scope" value="Eukaryota"/>
</dbReference>
<feature type="transmembrane region" description="Helical" evidence="17">
    <location>
        <begin position="134"/>
        <end position="155"/>
    </location>
</feature>
<dbReference type="InterPro" id="IPR048307">
    <property type="entry name" value="STT3_N"/>
</dbReference>
<evidence type="ECO:0000256" key="10">
    <source>
        <dbReference type="ARBA" id="ARBA00022723"/>
    </source>
</evidence>
<organism evidence="20 21">
    <name type="scientific">Auxenochlorella protothecoides</name>
    <name type="common">Green microalga</name>
    <name type="synonym">Chlorella protothecoides</name>
    <dbReference type="NCBI Taxonomy" id="3075"/>
    <lineage>
        <taxon>Eukaryota</taxon>
        <taxon>Viridiplantae</taxon>
        <taxon>Chlorophyta</taxon>
        <taxon>core chlorophytes</taxon>
        <taxon>Trebouxiophyceae</taxon>
        <taxon>Chlorellales</taxon>
        <taxon>Chlorellaceae</taxon>
        <taxon>Auxenochlorella</taxon>
    </lineage>
</organism>
<dbReference type="GO" id="GO:0004579">
    <property type="term" value="F:dolichyl-diphosphooligosaccharide-protein glycotransferase activity"/>
    <property type="evidence" value="ECO:0007669"/>
    <property type="project" value="UniProtKB-EC"/>
</dbReference>
<feature type="region of interest" description="Disordered" evidence="16">
    <location>
        <begin position="1"/>
        <end position="32"/>
    </location>
</feature>
<evidence type="ECO:0000256" key="15">
    <source>
        <dbReference type="ARBA" id="ARBA00048829"/>
    </source>
</evidence>
<dbReference type="STRING" id="3075.A0A087SLZ6"/>
<evidence type="ECO:0000256" key="7">
    <source>
        <dbReference type="ARBA" id="ARBA00022676"/>
    </source>
</evidence>
<evidence type="ECO:0000256" key="8">
    <source>
        <dbReference type="ARBA" id="ARBA00022679"/>
    </source>
</evidence>
<dbReference type="Gene3D" id="3.40.50.12610">
    <property type="match status" value="1"/>
</dbReference>
<keyword evidence="14" id="KW-0464">Manganese</keyword>
<keyword evidence="21" id="KW-1185">Reference proteome</keyword>
<evidence type="ECO:0000313" key="21">
    <source>
        <dbReference type="Proteomes" id="UP000028924"/>
    </source>
</evidence>
<dbReference type="Pfam" id="PF21436">
    <property type="entry name" value="STT3-PglB_core"/>
    <property type="match status" value="1"/>
</dbReference>
<keyword evidence="12 17" id="KW-1133">Transmembrane helix</keyword>
<evidence type="ECO:0000256" key="6">
    <source>
        <dbReference type="ARBA" id="ARBA00012605"/>
    </source>
</evidence>
<feature type="transmembrane region" description="Helical" evidence="17">
    <location>
        <begin position="391"/>
        <end position="416"/>
    </location>
</feature>
<evidence type="ECO:0000256" key="16">
    <source>
        <dbReference type="SAM" id="MobiDB-lite"/>
    </source>
</evidence>
<feature type="transmembrane region" description="Helical" evidence="17">
    <location>
        <begin position="223"/>
        <end position="248"/>
    </location>
</feature>
<dbReference type="PANTHER" id="PTHR13872">
    <property type="entry name" value="DOLICHYL-DIPHOSPHOOLIGOSACCHARIDE--PROTEIN GLYCOSYLTRANSFERASE SUBUNIT"/>
    <property type="match status" value="1"/>
</dbReference>
<dbReference type="RefSeq" id="XP_011399692.1">
    <property type="nucleotide sequence ID" value="XM_011401390.1"/>
</dbReference>
<keyword evidence="7" id="KW-0328">Glycosyltransferase</keyword>
<keyword evidence="8 20" id="KW-0808">Transferase</keyword>
<keyword evidence="9 17" id="KW-0812">Transmembrane</keyword>
<evidence type="ECO:0000259" key="18">
    <source>
        <dbReference type="Pfam" id="PF02516"/>
    </source>
</evidence>
<feature type="transmembrane region" description="Helical" evidence="17">
    <location>
        <begin position="185"/>
        <end position="203"/>
    </location>
</feature>
<dbReference type="GO" id="GO:0016020">
    <property type="term" value="C:membrane"/>
    <property type="evidence" value="ECO:0007669"/>
    <property type="project" value="InterPro"/>
</dbReference>
<evidence type="ECO:0000256" key="17">
    <source>
        <dbReference type="SAM" id="Phobius"/>
    </source>
</evidence>
<feature type="region of interest" description="Disordered" evidence="16">
    <location>
        <begin position="776"/>
        <end position="809"/>
    </location>
</feature>
<feature type="compositionally biased region" description="Polar residues" evidence="16">
    <location>
        <begin position="1"/>
        <end position="19"/>
    </location>
</feature>
<evidence type="ECO:0000256" key="5">
    <source>
        <dbReference type="ARBA" id="ARBA00010810"/>
    </source>
</evidence>
<evidence type="ECO:0000313" key="20">
    <source>
        <dbReference type="EMBL" id="KFM26750.1"/>
    </source>
</evidence>
<keyword evidence="11" id="KW-0460">Magnesium</keyword>
<evidence type="ECO:0000256" key="3">
    <source>
        <dbReference type="ARBA" id="ARBA00004127"/>
    </source>
</evidence>
<feature type="transmembrane region" description="Helical" evidence="17">
    <location>
        <begin position="287"/>
        <end position="305"/>
    </location>
</feature>
<dbReference type="InterPro" id="IPR048999">
    <property type="entry name" value="STT3-PglB_core"/>
</dbReference>
<evidence type="ECO:0000256" key="11">
    <source>
        <dbReference type="ARBA" id="ARBA00022842"/>
    </source>
</evidence>
<dbReference type="Proteomes" id="UP000028924">
    <property type="component" value="Unassembled WGS sequence"/>
</dbReference>
<dbReference type="UniPathway" id="UPA00378"/>
<keyword evidence="13 17" id="KW-0472">Membrane</keyword>